<dbReference type="AlphaFoldDB" id="F0BCB3"/>
<dbReference type="EMBL" id="AEQV01000049">
    <property type="protein sequence ID" value="EGD09936.1"/>
    <property type="molecule type" value="Genomic_DNA"/>
</dbReference>
<accession>F0BCB3</accession>
<feature type="transmembrane region" description="Helical" evidence="1">
    <location>
        <begin position="103"/>
        <end position="128"/>
    </location>
</feature>
<comment type="caution">
    <text evidence="2">The sequence shown here is derived from an EMBL/GenBank/DDBJ whole genome shotgun (WGS) entry which is preliminary data.</text>
</comment>
<reference evidence="2 3" key="1">
    <citation type="journal article" date="2011" name="BMC Genomics">
        <title>Comparative genomics reveals diversity among xanthomonads infecting tomato and pepper.</title>
        <authorList>
            <person name="Potnis N."/>
            <person name="Krasileva K."/>
            <person name="Chow V."/>
            <person name="Almeida N.F."/>
            <person name="Patil P.B."/>
            <person name="Ryan R.P."/>
            <person name="Sharlach M."/>
            <person name="Behlau F."/>
            <person name="Dow J.M."/>
            <person name="Momol M.T."/>
            <person name="White F.F."/>
            <person name="Preston J.F."/>
            <person name="Vinatzer B.A."/>
            <person name="Koebnik R."/>
            <person name="Setubal J.C."/>
            <person name="Norman D.J."/>
            <person name="Staskawicz B.J."/>
            <person name="Jones J.B."/>
        </authorList>
    </citation>
    <scope>NUCLEOTIDE SEQUENCE [LARGE SCALE GENOMIC DNA]</scope>
    <source>
        <strain evidence="2 3">ATCC 35937</strain>
    </source>
</reference>
<feature type="transmembrane region" description="Helical" evidence="1">
    <location>
        <begin position="72"/>
        <end position="91"/>
    </location>
</feature>
<dbReference type="eggNOG" id="ENOG5032U6P">
    <property type="taxonomic scope" value="Bacteria"/>
</dbReference>
<keyword evidence="1" id="KW-0812">Transmembrane</keyword>
<feature type="transmembrane region" description="Helical" evidence="1">
    <location>
        <begin position="162"/>
        <end position="179"/>
    </location>
</feature>
<name>F0BCB3_9XANT</name>
<evidence type="ECO:0008006" key="4">
    <source>
        <dbReference type="Google" id="ProtNLM"/>
    </source>
</evidence>
<sequence length="437" mass="47784">MIFFAVQLIIEARDFTGDAGAYWAISSAIIDGAFPQTIRGYVYPLLLTPFRLVFNHSPPAGLLFLKIGQSVWYAYAFSILIPNLYGSIFGGKISTTRRLVPSFLVASVFPGLISYPLSDAPSLVFMALSLHITVKSIRSKSFYGLFAAGLTCYLTYNIRTIYLFSFIALAIVAATFFANSVQRRTFALLIFFAGSLLGAVPQMAINYTHHATLSPLVVTDVRGASLFVRQLTWGMVVDRYETYIDPITGKATPTFYANERGAAVLEKNGGFVVNQSFAKILALMADHPITFAQIYLRHAASALDVRDGEVYTKQPSAEKNSRSILFLIIVSLGITQLGKAILFAQSQQSVSARILCTLTLVAPCVAIIPGAIETRFFLPLHCLAYCALAFQDFSKKALIIQLGLAALLTAGVYSFVAESVKSPIHARPESYILDNAR</sequence>
<evidence type="ECO:0000313" key="2">
    <source>
        <dbReference type="EMBL" id="EGD09936.1"/>
    </source>
</evidence>
<evidence type="ECO:0000313" key="3">
    <source>
        <dbReference type="Proteomes" id="UP000003299"/>
    </source>
</evidence>
<gene>
    <name evidence="2" type="ORF">XVE_1738</name>
</gene>
<dbReference type="Proteomes" id="UP000003299">
    <property type="component" value="Unassembled WGS sequence"/>
</dbReference>
<organism evidence="2 3">
    <name type="scientific">Xanthomonas vesicatoria ATCC 35937</name>
    <dbReference type="NCBI Taxonomy" id="925775"/>
    <lineage>
        <taxon>Bacteria</taxon>
        <taxon>Pseudomonadati</taxon>
        <taxon>Pseudomonadota</taxon>
        <taxon>Gammaproteobacteria</taxon>
        <taxon>Lysobacterales</taxon>
        <taxon>Lysobacteraceae</taxon>
        <taxon>Xanthomonas</taxon>
    </lineage>
</organism>
<keyword evidence="1" id="KW-1133">Transmembrane helix</keyword>
<keyword evidence="1" id="KW-0472">Membrane</keyword>
<evidence type="ECO:0000256" key="1">
    <source>
        <dbReference type="SAM" id="Phobius"/>
    </source>
</evidence>
<protein>
    <recommendedName>
        <fullName evidence="4">Glycosyltransferase RgtA/B/C/D-like domain-containing protein</fullName>
    </recommendedName>
</protein>
<proteinExistence type="predicted"/>
<feature type="transmembrane region" description="Helical" evidence="1">
    <location>
        <begin position="398"/>
        <end position="417"/>
    </location>
</feature>
<feature type="transmembrane region" description="Helical" evidence="1">
    <location>
        <begin position="186"/>
        <end position="205"/>
    </location>
</feature>
<feature type="transmembrane region" description="Helical" evidence="1">
    <location>
        <begin position="324"/>
        <end position="342"/>
    </location>
</feature>
<feature type="transmembrane region" description="Helical" evidence="1">
    <location>
        <begin position="354"/>
        <end position="378"/>
    </location>
</feature>